<dbReference type="SUPFAM" id="SSF47413">
    <property type="entry name" value="lambda repressor-like DNA-binding domains"/>
    <property type="match status" value="1"/>
</dbReference>
<dbReference type="Gene3D" id="2.10.109.10">
    <property type="entry name" value="Umud Fragment, subunit A"/>
    <property type="match status" value="1"/>
</dbReference>
<dbReference type="Gene3D" id="1.10.260.40">
    <property type="entry name" value="lambda repressor-like DNA-binding domains"/>
    <property type="match status" value="1"/>
</dbReference>
<dbReference type="Proteomes" id="UP000190044">
    <property type="component" value="Unassembled WGS sequence"/>
</dbReference>
<gene>
    <name evidence="2" type="ORF">SAMN06295937_1003104</name>
</gene>
<dbReference type="Pfam" id="PF00717">
    <property type="entry name" value="Peptidase_S24"/>
    <property type="match status" value="1"/>
</dbReference>
<dbReference type="PROSITE" id="PS50943">
    <property type="entry name" value="HTH_CROC1"/>
    <property type="match status" value="1"/>
</dbReference>
<sequence length="179" mass="19486">MEELGALLEPPLSHSTIARIETGVAGLTLDTMQQVAQALRVTPYDIISAKTPPVRFAPVIAEIPAGKWIEAVAVTEEYLPIPTDVAGPRSFLVRVDGKSMADLGDSEGYALVDPDELDLIEGKPYAILNERRETTFNTYASDPPSLVPMSSEPNQKPVIVGRTPFVVIGRVRMVMKRTD</sequence>
<protein>
    <submittedName>
        <fullName evidence="2">Repressor LexA</fullName>
    </submittedName>
</protein>
<dbReference type="InterPro" id="IPR036286">
    <property type="entry name" value="LexA/Signal_pep-like_sf"/>
</dbReference>
<evidence type="ECO:0000313" key="3">
    <source>
        <dbReference type="Proteomes" id="UP000190044"/>
    </source>
</evidence>
<dbReference type="CDD" id="cd00093">
    <property type="entry name" value="HTH_XRE"/>
    <property type="match status" value="1"/>
</dbReference>
<dbReference type="InterPro" id="IPR001387">
    <property type="entry name" value="Cro/C1-type_HTH"/>
</dbReference>
<dbReference type="AlphaFoldDB" id="A0A1T5ACS6"/>
<evidence type="ECO:0000313" key="2">
    <source>
        <dbReference type="EMBL" id="SKB32716.1"/>
    </source>
</evidence>
<accession>A0A1T5ACS6</accession>
<dbReference type="SUPFAM" id="SSF51306">
    <property type="entry name" value="LexA/Signal peptidase"/>
    <property type="match status" value="1"/>
</dbReference>
<organism evidence="2 3">
    <name type="scientific">Sphingopyxis flava</name>
    <dbReference type="NCBI Taxonomy" id="1507287"/>
    <lineage>
        <taxon>Bacteria</taxon>
        <taxon>Pseudomonadati</taxon>
        <taxon>Pseudomonadota</taxon>
        <taxon>Alphaproteobacteria</taxon>
        <taxon>Sphingomonadales</taxon>
        <taxon>Sphingomonadaceae</taxon>
        <taxon>Sphingopyxis</taxon>
    </lineage>
</organism>
<proteinExistence type="predicted"/>
<reference evidence="3" key="1">
    <citation type="submission" date="2017-02" db="EMBL/GenBank/DDBJ databases">
        <authorList>
            <person name="Varghese N."/>
            <person name="Submissions S."/>
        </authorList>
    </citation>
    <scope>NUCLEOTIDE SEQUENCE [LARGE SCALE GENOMIC DNA]</scope>
    <source>
        <strain evidence="3">R11H</strain>
    </source>
</reference>
<evidence type="ECO:0000259" key="1">
    <source>
        <dbReference type="PROSITE" id="PS50943"/>
    </source>
</evidence>
<feature type="domain" description="HTH cro/C1-type" evidence="1">
    <location>
        <begin position="12"/>
        <end position="46"/>
    </location>
</feature>
<dbReference type="InterPro" id="IPR010982">
    <property type="entry name" value="Lambda_DNA-bd_dom_sf"/>
</dbReference>
<dbReference type="Pfam" id="PF01381">
    <property type="entry name" value="HTH_3"/>
    <property type="match status" value="1"/>
</dbReference>
<dbReference type="InterPro" id="IPR015927">
    <property type="entry name" value="Peptidase_S24_S26A/B/C"/>
</dbReference>
<name>A0A1T5ACS6_9SPHN</name>
<keyword evidence="3" id="KW-1185">Reference proteome</keyword>
<dbReference type="EMBL" id="FUYP01000003">
    <property type="protein sequence ID" value="SKB32716.1"/>
    <property type="molecule type" value="Genomic_DNA"/>
</dbReference>
<dbReference type="GO" id="GO:0003677">
    <property type="term" value="F:DNA binding"/>
    <property type="evidence" value="ECO:0007669"/>
    <property type="project" value="InterPro"/>
</dbReference>